<keyword evidence="6 15" id="KW-0808">Transferase</keyword>
<feature type="compositionally biased region" description="Basic and acidic residues" evidence="16">
    <location>
        <begin position="162"/>
        <end position="180"/>
    </location>
</feature>
<dbReference type="FunFam" id="3.30.56.70:FF:000001">
    <property type="entry name" value="tRNA (guanine(26)-N(2))-dimethyltransferase"/>
    <property type="match status" value="1"/>
</dbReference>
<evidence type="ECO:0000256" key="1">
    <source>
        <dbReference type="ARBA" id="ARBA00004604"/>
    </source>
</evidence>
<dbReference type="GO" id="GO:0005634">
    <property type="term" value="C:nucleus"/>
    <property type="evidence" value="ECO:0000318"/>
    <property type="project" value="GO_Central"/>
</dbReference>
<dbReference type="GO" id="GO:0005730">
    <property type="term" value="C:nucleolus"/>
    <property type="evidence" value="ECO:0007669"/>
    <property type="project" value="UniProtKB-SubCell"/>
</dbReference>
<dbReference type="SUPFAM" id="SSF53335">
    <property type="entry name" value="S-adenosyl-L-methionine-dependent methyltransferases"/>
    <property type="match status" value="2"/>
</dbReference>
<dbReference type="InterPro" id="IPR042296">
    <property type="entry name" value="tRNA_met_Trm1_C"/>
</dbReference>
<evidence type="ECO:0000256" key="4">
    <source>
        <dbReference type="ARBA" id="ARBA00022555"/>
    </source>
</evidence>
<name>A0A7M7HGT5_STRPU</name>
<evidence type="ECO:0000256" key="16">
    <source>
        <dbReference type="SAM" id="MobiDB-lite"/>
    </source>
</evidence>
<proteinExistence type="inferred from homology"/>
<reference evidence="18" key="1">
    <citation type="submission" date="2015-02" db="EMBL/GenBank/DDBJ databases">
        <title>Genome sequencing for Strongylocentrotus purpuratus.</title>
        <authorList>
            <person name="Murali S."/>
            <person name="Liu Y."/>
            <person name="Vee V."/>
            <person name="English A."/>
            <person name="Wang M."/>
            <person name="Skinner E."/>
            <person name="Han Y."/>
            <person name="Muzny D.M."/>
            <person name="Worley K.C."/>
            <person name="Gibbs R.A."/>
        </authorList>
    </citation>
    <scope>NUCLEOTIDE SEQUENCE</scope>
</reference>
<keyword evidence="2" id="KW-1017">Isopeptide bond</keyword>
<keyword evidence="5 15" id="KW-0489">Methyltransferase</keyword>
<dbReference type="GO" id="GO:0000049">
    <property type="term" value="F:tRNA binding"/>
    <property type="evidence" value="ECO:0007669"/>
    <property type="project" value="UniProtKB-UniRule"/>
</dbReference>
<evidence type="ECO:0000256" key="7">
    <source>
        <dbReference type="ARBA" id="ARBA00022691"/>
    </source>
</evidence>
<dbReference type="PROSITE" id="PS51626">
    <property type="entry name" value="SAM_MT_TRM1"/>
    <property type="match status" value="1"/>
</dbReference>
<keyword evidence="11" id="KW-0862">Zinc</keyword>
<keyword evidence="14" id="KW-0539">Nucleus</keyword>
<reference evidence="17" key="2">
    <citation type="submission" date="2021-01" db="UniProtKB">
        <authorList>
            <consortium name="EnsemblMetazoa"/>
        </authorList>
    </citation>
    <scope>IDENTIFICATION</scope>
</reference>
<dbReference type="GO" id="GO:0002940">
    <property type="term" value="P:tRNA N2-guanine methylation"/>
    <property type="evidence" value="ECO:0000318"/>
    <property type="project" value="GO_Central"/>
</dbReference>
<evidence type="ECO:0000256" key="6">
    <source>
        <dbReference type="ARBA" id="ARBA00022679"/>
    </source>
</evidence>
<dbReference type="EC" id="2.1.1.216" evidence="15"/>
<dbReference type="PANTHER" id="PTHR10631:SF1">
    <property type="entry name" value="TRMT1-LIKE PROTEIN"/>
    <property type="match status" value="1"/>
</dbReference>
<dbReference type="GO" id="GO:0008270">
    <property type="term" value="F:zinc ion binding"/>
    <property type="evidence" value="ECO:0007669"/>
    <property type="project" value="UniProtKB-KW"/>
</dbReference>
<organism evidence="17 18">
    <name type="scientific">Strongylocentrotus purpuratus</name>
    <name type="common">Purple sea urchin</name>
    <dbReference type="NCBI Taxonomy" id="7668"/>
    <lineage>
        <taxon>Eukaryota</taxon>
        <taxon>Metazoa</taxon>
        <taxon>Echinodermata</taxon>
        <taxon>Eleutherozoa</taxon>
        <taxon>Echinozoa</taxon>
        <taxon>Echinoidea</taxon>
        <taxon>Euechinoidea</taxon>
        <taxon>Echinacea</taxon>
        <taxon>Camarodonta</taxon>
        <taxon>Echinidea</taxon>
        <taxon>Strongylocentrotidae</taxon>
        <taxon>Strongylocentrotus</taxon>
    </lineage>
</organism>
<accession>A0A7M7HGT5</accession>
<evidence type="ECO:0000256" key="3">
    <source>
        <dbReference type="ARBA" id="ARBA00022553"/>
    </source>
</evidence>
<dbReference type="Pfam" id="PF02005">
    <property type="entry name" value="TRM"/>
    <property type="match status" value="2"/>
</dbReference>
<comment type="catalytic activity">
    <reaction evidence="15">
        <text>guanosine(26) in tRNA + 2 S-adenosyl-L-methionine = N(2)-dimethylguanosine(26) in tRNA + 2 S-adenosyl-L-homocysteine + 2 H(+)</text>
        <dbReference type="Rhea" id="RHEA:43140"/>
        <dbReference type="Rhea" id="RHEA-COMP:10359"/>
        <dbReference type="Rhea" id="RHEA-COMP:10360"/>
        <dbReference type="ChEBI" id="CHEBI:15378"/>
        <dbReference type="ChEBI" id="CHEBI:57856"/>
        <dbReference type="ChEBI" id="CHEBI:59789"/>
        <dbReference type="ChEBI" id="CHEBI:74269"/>
        <dbReference type="ChEBI" id="CHEBI:74513"/>
        <dbReference type="EC" id="2.1.1.216"/>
    </reaction>
</comment>
<dbReference type="EnsemblMetazoa" id="XM_011669357">
    <property type="protein sequence ID" value="XP_011667659"/>
    <property type="gene ID" value="LOC592061"/>
</dbReference>
<keyword evidence="13 15" id="KW-0694">RNA-binding</keyword>
<keyword evidence="4 15" id="KW-0820">tRNA-binding</keyword>
<keyword evidence="9" id="KW-0479">Metal-binding</keyword>
<keyword evidence="3" id="KW-0597">Phosphoprotein</keyword>
<keyword evidence="8 15" id="KW-0819">tRNA processing</keyword>
<evidence type="ECO:0000256" key="8">
    <source>
        <dbReference type="ARBA" id="ARBA00022694"/>
    </source>
</evidence>
<dbReference type="CTD" id="81627"/>
<dbReference type="AlphaFoldDB" id="A0A7M7HGT5"/>
<dbReference type="InterPro" id="IPR029063">
    <property type="entry name" value="SAM-dependent_MTases_sf"/>
</dbReference>
<sequence length="541" mass="60336">MAWERITELGTQVNVASGNLSPEKTTTFYNPKMCKNRMLILCALTAVVRERGREKVEKRIQKRMRCLDAFGATGITGLQWQLHHHDDVEVTVSDINPESVRNMRRNCILNNLLAEDNLSDGKRLEQSNEMMKEEREDVDRLHRGGTGVVVIRINESMNKEVAETHCEKVKDQSDDGKNEKISNVATSSETPFSDNDSSRNDGTVTLVCCDANLLMRQRFFDFIFLDPYGCATPFMDSAFSNISNNGILAITSTDTASLYGKCPQVTLRNYGGQVAKCEYLKELAGRLVVAAAVRAAARCNKGLEVLLCVALEHFVLVILRVRRGSGQADRSVQEVQHVLHCRVCGQRKFVPSTLTVPNSMYDHLSCTCHKSAPCTAMLLGPVWSGSIFDAGFIDRMAHAGVELRLSKKDLQLLHTLLEEATCSGPKSLQMNASLPETKAHQTTMEAGQKRGRLVDANDLSNTHDKRRRCDENQGQPAFYFSLPQHSIKNMDKPRIKTFIECLRMAGHRASRTHFDPEGVRTNAALANFKAVLQDASTPTMK</sequence>
<evidence type="ECO:0000256" key="5">
    <source>
        <dbReference type="ARBA" id="ARBA00022603"/>
    </source>
</evidence>
<dbReference type="InterPro" id="IPR002905">
    <property type="entry name" value="Trm1"/>
</dbReference>
<dbReference type="Proteomes" id="UP000007110">
    <property type="component" value="Unassembled WGS sequence"/>
</dbReference>
<evidence type="ECO:0000256" key="11">
    <source>
        <dbReference type="ARBA" id="ARBA00022833"/>
    </source>
</evidence>
<dbReference type="Gene3D" id="3.40.50.150">
    <property type="entry name" value="Vaccinia Virus protein VP39"/>
    <property type="match status" value="1"/>
</dbReference>
<dbReference type="OrthoDB" id="6349953at2759"/>
<comment type="similarity">
    <text evidence="15">Belongs to the class I-like SAM-binding methyltransferase superfamily. Trm1 family.</text>
</comment>
<protein>
    <recommendedName>
        <fullName evidence="15">tRNA (guanine(26)-N(2))-dimethyltransferase</fullName>
        <ecNumber evidence="15">2.1.1.216</ecNumber>
    </recommendedName>
</protein>
<keyword evidence="10" id="KW-0863">Zinc-finger</keyword>
<evidence type="ECO:0000256" key="12">
    <source>
        <dbReference type="ARBA" id="ARBA00022843"/>
    </source>
</evidence>
<evidence type="ECO:0000256" key="14">
    <source>
        <dbReference type="ARBA" id="ARBA00023242"/>
    </source>
</evidence>
<keyword evidence="12" id="KW-0832">Ubl conjugation</keyword>
<dbReference type="RefSeq" id="XP_011667659.2">
    <property type="nucleotide sequence ID" value="XM_011669357.2"/>
</dbReference>
<keyword evidence="7 15" id="KW-0949">S-adenosyl-L-methionine</keyword>
<comment type="subcellular location">
    <subcellularLocation>
        <location evidence="1">Nucleus</location>
        <location evidence="1">Nucleolus</location>
    </subcellularLocation>
</comment>
<dbReference type="Gene3D" id="3.30.56.70">
    <property type="entry name" value="N2,N2-dimethylguanosine tRNA methyltransferase, C-terminal domain"/>
    <property type="match status" value="1"/>
</dbReference>
<evidence type="ECO:0000313" key="17">
    <source>
        <dbReference type="EnsemblMetazoa" id="XP_011667659"/>
    </source>
</evidence>
<dbReference type="GeneID" id="592061"/>
<evidence type="ECO:0000256" key="2">
    <source>
        <dbReference type="ARBA" id="ARBA00022499"/>
    </source>
</evidence>
<evidence type="ECO:0000256" key="13">
    <source>
        <dbReference type="ARBA" id="ARBA00022884"/>
    </source>
</evidence>
<evidence type="ECO:0000256" key="15">
    <source>
        <dbReference type="PROSITE-ProRule" id="PRU00958"/>
    </source>
</evidence>
<keyword evidence="18" id="KW-1185">Reference proteome</keyword>
<dbReference type="InParanoid" id="A0A7M7HGT5"/>
<feature type="region of interest" description="Disordered" evidence="16">
    <location>
        <begin position="162"/>
        <end position="198"/>
    </location>
</feature>
<evidence type="ECO:0000256" key="10">
    <source>
        <dbReference type="ARBA" id="ARBA00022771"/>
    </source>
</evidence>
<evidence type="ECO:0000256" key="9">
    <source>
        <dbReference type="ARBA" id="ARBA00022723"/>
    </source>
</evidence>
<dbReference type="GO" id="GO:0160104">
    <property type="term" value="F:tRNA (guanine(26)-N2)-dimethyltransferase activity"/>
    <property type="evidence" value="ECO:0007669"/>
    <property type="project" value="UniProtKB-UniRule"/>
</dbReference>
<dbReference type="PANTHER" id="PTHR10631">
    <property type="entry name" value="N 2 ,N 2 -DIMETHYLGUANOSINE TRNA METHYLTRANSFERASE"/>
    <property type="match status" value="1"/>
</dbReference>
<evidence type="ECO:0000313" key="18">
    <source>
        <dbReference type="Proteomes" id="UP000007110"/>
    </source>
</evidence>
<feature type="compositionally biased region" description="Polar residues" evidence="16">
    <location>
        <begin position="181"/>
        <end position="198"/>
    </location>
</feature>
<dbReference type="KEGG" id="spu:592061"/>
<dbReference type="OMA" id="MAWERIT"/>